<evidence type="ECO:0000256" key="1">
    <source>
        <dbReference type="SAM" id="Phobius"/>
    </source>
</evidence>
<evidence type="ECO:0000313" key="2">
    <source>
        <dbReference type="EMBL" id="ACD89885.1"/>
    </source>
</evidence>
<feature type="transmembrane region" description="Helical" evidence="1">
    <location>
        <begin position="6"/>
        <end position="32"/>
    </location>
</feature>
<dbReference type="Proteomes" id="UP000008841">
    <property type="component" value="Chromosome"/>
</dbReference>
<dbReference type="KEGG" id="cli:Clim_0805"/>
<dbReference type="HOGENOM" id="CLU_3197716_0_0_10"/>
<sequence length="45" mass="5029">MIFDGFILMVVGMLVVYFFLIIMNTIIITPAIKTTKLSHKGLLGD</sequence>
<dbReference type="AlphaFoldDB" id="B3EI55"/>
<reference evidence="2 3" key="1">
    <citation type="submission" date="2008-05" db="EMBL/GenBank/DDBJ databases">
        <title>Complete sequence of Chlorobium limicola DSM 245.</title>
        <authorList>
            <consortium name="US DOE Joint Genome Institute"/>
            <person name="Lucas S."/>
            <person name="Copeland A."/>
            <person name="Lapidus A."/>
            <person name="Glavina del Rio T."/>
            <person name="Dalin E."/>
            <person name="Tice H."/>
            <person name="Bruce D."/>
            <person name="Goodwin L."/>
            <person name="Pitluck S."/>
            <person name="Schmutz J."/>
            <person name="Larimer F."/>
            <person name="Land M."/>
            <person name="Hauser L."/>
            <person name="Kyrpides N."/>
            <person name="Ovchinnikova G."/>
            <person name="Zhao F."/>
            <person name="Li T."/>
            <person name="Liu Z."/>
            <person name="Overmann J."/>
            <person name="Bryant D.A."/>
            <person name="Richardson P."/>
        </authorList>
    </citation>
    <scope>NUCLEOTIDE SEQUENCE [LARGE SCALE GENOMIC DNA]</scope>
    <source>
        <strain evidence="3">DSM 245 / NBRC 103803 / 6330</strain>
    </source>
</reference>
<keyword evidence="1" id="KW-0812">Transmembrane</keyword>
<organism evidence="2 3">
    <name type="scientific">Chlorobium limicola (strain DSM 245 / NBRC 103803 / 6330)</name>
    <dbReference type="NCBI Taxonomy" id="290315"/>
    <lineage>
        <taxon>Bacteria</taxon>
        <taxon>Pseudomonadati</taxon>
        <taxon>Chlorobiota</taxon>
        <taxon>Chlorobiia</taxon>
        <taxon>Chlorobiales</taxon>
        <taxon>Chlorobiaceae</taxon>
        <taxon>Chlorobium/Pelodictyon group</taxon>
        <taxon>Chlorobium</taxon>
    </lineage>
</organism>
<keyword evidence="1" id="KW-0472">Membrane</keyword>
<keyword evidence="1" id="KW-1133">Transmembrane helix</keyword>
<protein>
    <submittedName>
        <fullName evidence="2">Uncharacterized protein</fullName>
    </submittedName>
</protein>
<dbReference type="EMBL" id="CP001097">
    <property type="protein sequence ID" value="ACD89885.1"/>
    <property type="molecule type" value="Genomic_DNA"/>
</dbReference>
<name>B3EI55_CHLL2</name>
<dbReference type="STRING" id="290315.Clim_0805"/>
<gene>
    <name evidence="2" type="ordered locus">Clim_0805</name>
</gene>
<proteinExistence type="predicted"/>
<evidence type="ECO:0000313" key="3">
    <source>
        <dbReference type="Proteomes" id="UP000008841"/>
    </source>
</evidence>
<accession>B3EI55</accession>